<feature type="domain" description="OmpR/PhoB-type" evidence="5">
    <location>
        <begin position="1"/>
        <end position="102"/>
    </location>
</feature>
<comment type="similarity">
    <text evidence="1">Belongs to the AfsR/DnrI/RedD regulatory family.</text>
</comment>
<dbReference type="InterPro" id="IPR051677">
    <property type="entry name" value="AfsR-DnrI-RedD_regulator"/>
</dbReference>
<keyword evidence="2" id="KW-0805">Transcription regulation</keyword>
<dbReference type="InterPro" id="IPR005158">
    <property type="entry name" value="BTAD"/>
</dbReference>
<dbReference type="GO" id="GO:0000160">
    <property type="term" value="P:phosphorelay signal transduction system"/>
    <property type="evidence" value="ECO:0007669"/>
    <property type="project" value="InterPro"/>
</dbReference>
<keyword evidence="3" id="KW-0238">DNA-binding</keyword>
<dbReference type="Gene3D" id="1.10.10.10">
    <property type="entry name" value="Winged helix-like DNA-binding domain superfamily/Winged helix DNA-binding domain"/>
    <property type="match status" value="1"/>
</dbReference>
<evidence type="ECO:0000256" key="2">
    <source>
        <dbReference type="ARBA" id="ARBA00023015"/>
    </source>
</evidence>
<dbReference type="Gene3D" id="1.25.40.10">
    <property type="entry name" value="Tetratricopeptide repeat domain"/>
    <property type="match status" value="1"/>
</dbReference>
<dbReference type="SMART" id="SM01043">
    <property type="entry name" value="BTAD"/>
    <property type="match status" value="1"/>
</dbReference>
<dbReference type="EMBL" id="CZKB01000008">
    <property type="protein sequence ID" value="CUR58719.1"/>
    <property type="molecule type" value="Genomic_DNA"/>
</dbReference>
<dbReference type="InterPro" id="IPR011990">
    <property type="entry name" value="TPR-like_helical_dom_sf"/>
</dbReference>
<dbReference type="InterPro" id="IPR036388">
    <property type="entry name" value="WH-like_DNA-bd_sf"/>
</dbReference>
<dbReference type="Pfam" id="PF00486">
    <property type="entry name" value="Trans_reg_C"/>
    <property type="match status" value="1"/>
</dbReference>
<organism evidence="6">
    <name type="scientific">metagenome</name>
    <dbReference type="NCBI Taxonomy" id="256318"/>
    <lineage>
        <taxon>unclassified sequences</taxon>
        <taxon>metagenomes</taxon>
    </lineage>
</organism>
<dbReference type="PANTHER" id="PTHR35807:SF1">
    <property type="entry name" value="TRANSCRIPTIONAL REGULATOR REDD"/>
    <property type="match status" value="1"/>
</dbReference>
<dbReference type="PROSITE" id="PS51755">
    <property type="entry name" value="OMPR_PHOB"/>
    <property type="match status" value="1"/>
</dbReference>
<protein>
    <recommendedName>
        <fullName evidence="5">OmpR/PhoB-type domain-containing protein</fullName>
    </recommendedName>
</protein>
<sequence length="342" mass="37004">MTSVQIDLDVLGPSAARVHDAPVPLGAPKLRSLLGLLVLSRDWPVPASRLIDLLWHGDPPPGAGNTLQGYVADLRRRLEPGRRARSASAVLVHEGGGYRLAADAADVDADRFESAVRAGRDHLERLRDRMRPPLLTDSAALTRAEQQREDLAAAVRLWRGDAYADLADLPDATAERRRLEELRVDARVASVVLDLSLGRSARAVEVLEDLVEHHPLREELWGLWAVALVRTGRQAHALEVLERLRRTLAHELGIDPGPAVAALQTDVLRQDPTVLGVADDVRDTGPCTHGACCHPAPVVLLVLPGGRALDARAALRDLLVTNPGEGSPLRDVRDLLARSSAT</sequence>
<accession>A0A2P2C9Q9</accession>
<reference evidence="6" key="1">
    <citation type="submission" date="2015-08" db="EMBL/GenBank/DDBJ databases">
        <authorList>
            <person name="Babu N.S."/>
            <person name="Beckwith C.J."/>
            <person name="Beseler K.G."/>
            <person name="Brison A."/>
            <person name="Carone J.V."/>
            <person name="Caskin T.P."/>
            <person name="Diamond M."/>
            <person name="Durham M.E."/>
            <person name="Foxe J.M."/>
            <person name="Go M."/>
            <person name="Henderson B.A."/>
            <person name="Jones I.B."/>
            <person name="McGettigan J.A."/>
            <person name="Micheletti S.J."/>
            <person name="Nasrallah M.E."/>
            <person name="Ortiz D."/>
            <person name="Piller C.R."/>
            <person name="Privatt S.R."/>
            <person name="Schneider S.L."/>
            <person name="Sharp S."/>
            <person name="Smith T.C."/>
            <person name="Stanton J.D."/>
            <person name="Ullery H.E."/>
            <person name="Wilson R.J."/>
            <person name="Serrano M.G."/>
            <person name="Buck G."/>
            <person name="Lee V."/>
            <person name="Wang Y."/>
            <person name="Carvalho R."/>
            <person name="Voegtly L."/>
            <person name="Shi R."/>
            <person name="Duckworth R."/>
            <person name="Johnson A."/>
            <person name="Loviza R."/>
            <person name="Walstead R."/>
            <person name="Shah Z."/>
            <person name="Kiflezghi M."/>
            <person name="Wade K."/>
            <person name="Ball S.L."/>
            <person name="Bradley K.W."/>
            <person name="Asai D.J."/>
            <person name="Bowman C.A."/>
            <person name="Russell D.A."/>
            <person name="Pope W.H."/>
            <person name="Jacobs-Sera D."/>
            <person name="Hendrix R.W."/>
            <person name="Hatfull G.F."/>
        </authorList>
    </citation>
    <scope>NUCLEOTIDE SEQUENCE</scope>
</reference>
<dbReference type="SUPFAM" id="SSF46894">
    <property type="entry name" value="C-terminal effector domain of the bipartite response regulators"/>
    <property type="match status" value="1"/>
</dbReference>
<dbReference type="CDD" id="cd15831">
    <property type="entry name" value="BTAD"/>
    <property type="match status" value="1"/>
</dbReference>
<dbReference type="SMART" id="SM00862">
    <property type="entry name" value="Trans_reg_C"/>
    <property type="match status" value="1"/>
</dbReference>
<evidence type="ECO:0000259" key="5">
    <source>
        <dbReference type="PROSITE" id="PS51755"/>
    </source>
</evidence>
<proteinExistence type="inferred from homology"/>
<evidence type="ECO:0000256" key="4">
    <source>
        <dbReference type="ARBA" id="ARBA00023163"/>
    </source>
</evidence>
<evidence type="ECO:0000256" key="1">
    <source>
        <dbReference type="ARBA" id="ARBA00005820"/>
    </source>
</evidence>
<dbReference type="AlphaFoldDB" id="A0A2P2C9Q9"/>
<evidence type="ECO:0000313" key="6">
    <source>
        <dbReference type="EMBL" id="CUR58719.1"/>
    </source>
</evidence>
<name>A0A2P2C9Q9_9ZZZZ</name>
<evidence type="ECO:0000256" key="3">
    <source>
        <dbReference type="ARBA" id="ARBA00023125"/>
    </source>
</evidence>
<dbReference type="SUPFAM" id="SSF48452">
    <property type="entry name" value="TPR-like"/>
    <property type="match status" value="1"/>
</dbReference>
<dbReference type="InterPro" id="IPR001867">
    <property type="entry name" value="OmpR/PhoB-type_DNA-bd"/>
</dbReference>
<dbReference type="Pfam" id="PF03704">
    <property type="entry name" value="BTAD"/>
    <property type="match status" value="1"/>
</dbReference>
<dbReference type="GO" id="GO:0003677">
    <property type="term" value="F:DNA binding"/>
    <property type="evidence" value="ECO:0007669"/>
    <property type="project" value="UniProtKB-KW"/>
</dbReference>
<keyword evidence="4" id="KW-0804">Transcription</keyword>
<gene>
    <name evidence="6" type="ORF">NOCA1160024</name>
</gene>
<dbReference type="GO" id="GO:0006355">
    <property type="term" value="P:regulation of DNA-templated transcription"/>
    <property type="evidence" value="ECO:0007669"/>
    <property type="project" value="InterPro"/>
</dbReference>
<dbReference type="PANTHER" id="PTHR35807">
    <property type="entry name" value="TRANSCRIPTIONAL REGULATOR REDD-RELATED"/>
    <property type="match status" value="1"/>
</dbReference>
<dbReference type="InterPro" id="IPR016032">
    <property type="entry name" value="Sig_transdc_resp-reg_C-effctor"/>
</dbReference>